<keyword evidence="5" id="KW-0378">Hydrolase</keyword>
<dbReference type="RefSeq" id="XP_021848846.1">
    <property type="nucleotide sequence ID" value="XM_021993154.2"/>
</dbReference>
<evidence type="ECO:0000256" key="11">
    <source>
        <dbReference type="SAM" id="Phobius"/>
    </source>
</evidence>
<evidence type="ECO:0000256" key="10">
    <source>
        <dbReference type="ARBA" id="ARBA00049729"/>
    </source>
</evidence>
<dbReference type="EC" id="3.4.26.1" evidence="10"/>
<dbReference type="InterPro" id="IPR039731">
    <property type="entry name" value="Rce1"/>
</dbReference>
<evidence type="ECO:0000256" key="7">
    <source>
        <dbReference type="ARBA" id="ARBA00022989"/>
    </source>
</evidence>
<feature type="transmembrane region" description="Helical" evidence="11">
    <location>
        <begin position="253"/>
        <end position="272"/>
    </location>
</feature>
<feature type="transmembrane region" description="Helical" evidence="11">
    <location>
        <begin position="226"/>
        <end position="248"/>
    </location>
</feature>
<dbReference type="PANTHER" id="PTHR13046">
    <property type="entry name" value="PROTEASE U48 CAAX PRENYL PROTEASE RCE1"/>
    <property type="match status" value="1"/>
</dbReference>
<dbReference type="OrthoDB" id="271604at2759"/>
<gene>
    <name evidence="14" type="primary">LOC110788513</name>
</gene>
<evidence type="ECO:0000256" key="2">
    <source>
        <dbReference type="ARBA" id="ARBA00006897"/>
    </source>
</evidence>
<keyword evidence="8 11" id="KW-0472">Membrane</keyword>
<organism evidence="13 14">
    <name type="scientific">Spinacia oleracea</name>
    <name type="common">Spinach</name>
    <dbReference type="NCBI Taxonomy" id="3562"/>
    <lineage>
        <taxon>Eukaryota</taxon>
        <taxon>Viridiplantae</taxon>
        <taxon>Streptophyta</taxon>
        <taxon>Embryophyta</taxon>
        <taxon>Tracheophyta</taxon>
        <taxon>Spermatophyta</taxon>
        <taxon>Magnoliopsida</taxon>
        <taxon>eudicotyledons</taxon>
        <taxon>Gunneridae</taxon>
        <taxon>Pentapetalae</taxon>
        <taxon>Caryophyllales</taxon>
        <taxon>Chenopodiaceae</taxon>
        <taxon>Chenopodioideae</taxon>
        <taxon>Anserineae</taxon>
        <taxon>Spinacia</taxon>
    </lineage>
</organism>
<evidence type="ECO:0000256" key="9">
    <source>
        <dbReference type="ARBA" id="ARBA00047280"/>
    </source>
</evidence>
<dbReference type="PANTHER" id="PTHR13046:SF0">
    <property type="entry name" value="CAAX PRENYL PROTEASE 2"/>
    <property type="match status" value="1"/>
</dbReference>
<comment type="similarity">
    <text evidence="2">Belongs to the peptidase U48 family.</text>
</comment>
<dbReference type="Pfam" id="PF02517">
    <property type="entry name" value="Rce1-like"/>
    <property type="match status" value="1"/>
</dbReference>
<feature type="domain" description="CAAX prenyl protease 2/Lysostaphin resistance protein A-like" evidence="12">
    <location>
        <begin position="162"/>
        <end position="266"/>
    </location>
</feature>
<comment type="subcellular location">
    <subcellularLocation>
        <location evidence="1">Endoplasmic reticulum membrane</location>
        <topology evidence="1">Multi-pass membrane protein</topology>
    </subcellularLocation>
</comment>
<feature type="transmembrane region" description="Helical" evidence="11">
    <location>
        <begin position="184"/>
        <end position="206"/>
    </location>
</feature>
<evidence type="ECO:0000256" key="6">
    <source>
        <dbReference type="ARBA" id="ARBA00022824"/>
    </source>
</evidence>
<evidence type="ECO:0000256" key="1">
    <source>
        <dbReference type="ARBA" id="ARBA00004477"/>
    </source>
</evidence>
<keyword evidence="13" id="KW-1185">Reference proteome</keyword>
<evidence type="ECO:0000256" key="8">
    <source>
        <dbReference type="ARBA" id="ARBA00023136"/>
    </source>
</evidence>
<keyword evidence="3 14" id="KW-0645">Protease</keyword>
<sequence length="321" mass="35581">MEAGEELSSASSMASISKSMAVIACVAMTLLYVAVLYAPTLIFRRPPPTSYKQFMIRRFVCAASSSILCVFISSFLLLPVQSWKITYLLNLYGIQTDHVWHAVVFPFSLTSIVYAGSMVLKCLLLLDSWIEDGSQGIPFNCVHNVFRKIYCGSISVASNIGAWRNLVVAPITEELVFRACMIPLLLCGGFKVQAVIFLCSAFFSLAHLNHLLEFYFRKNNSLLKTSIALGTQLAYTMIFGSYASFLFIRTGHLVAPLVAHIVCNYMGLPALYNRRKGVVVSLAFIAGSIAFVSFLLPLTSPALYNNRIDNCHCWQGYCSYS</sequence>
<reference evidence="14" key="2">
    <citation type="submission" date="2025-08" db="UniProtKB">
        <authorList>
            <consortium name="RefSeq"/>
        </authorList>
    </citation>
    <scope>IDENTIFICATION</scope>
    <source>
        <tissue evidence="14">Leaf</tissue>
    </source>
</reference>
<evidence type="ECO:0000313" key="14">
    <source>
        <dbReference type="RefSeq" id="XP_021848846.1"/>
    </source>
</evidence>
<dbReference type="GO" id="GO:0004222">
    <property type="term" value="F:metalloendopeptidase activity"/>
    <property type="evidence" value="ECO:0007669"/>
    <property type="project" value="InterPro"/>
</dbReference>
<accession>A0A9R0JVP8</accession>
<reference evidence="13" key="1">
    <citation type="journal article" date="2021" name="Nat. Commun.">
        <title>Genomic analyses provide insights into spinach domestication and the genetic basis of agronomic traits.</title>
        <authorList>
            <person name="Cai X."/>
            <person name="Sun X."/>
            <person name="Xu C."/>
            <person name="Sun H."/>
            <person name="Wang X."/>
            <person name="Ge C."/>
            <person name="Zhang Z."/>
            <person name="Wang Q."/>
            <person name="Fei Z."/>
            <person name="Jiao C."/>
            <person name="Wang Q."/>
        </authorList>
    </citation>
    <scope>NUCLEOTIDE SEQUENCE [LARGE SCALE GENOMIC DNA]</scope>
    <source>
        <strain evidence="13">cv. Varoflay</strain>
    </source>
</reference>
<feature type="transmembrane region" description="Helical" evidence="11">
    <location>
        <begin position="278"/>
        <end position="298"/>
    </location>
</feature>
<dbReference type="InterPro" id="IPR003675">
    <property type="entry name" value="Rce1/LyrA-like_dom"/>
</dbReference>
<dbReference type="KEGG" id="soe:110788513"/>
<dbReference type="AlphaFoldDB" id="A0A9R0JVP8"/>
<dbReference type="GO" id="GO:0005789">
    <property type="term" value="C:endoplasmic reticulum membrane"/>
    <property type="evidence" value="ECO:0007669"/>
    <property type="project" value="UniProtKB-SubCell"/>
</dbReference>
<dbReference type="GeneID" id="110788513"/>
<feature type="transmembrane region" description="Helical" evidence="11">
    <location>
        <begin position="98"/>
        <end position="120"/>
    </location>
</feature>
<evidence type="ECO:0000259" key="12">
    <source>
        <dbReference type="Pfam" id="PF02517"/>
    </source>
</evidence>
<comment type="catalytic activity">
    <reaction evidence="9">
        <text>Hydrolyzes the peptide bond -P2-(S-farnesyl or geranylgeranyl)C-P1'-P2'-P3'-COOH where P1' and P2' are amino acids with aliphatic sidechains and P3' is any C-terminal residue.</text>
        <dbReference type="EC" id="3.4.26.1"/>
    </reaction>
</comment>
<keyword evidence="7 11" id="KW-1133">Transmembrane helix</keyword>
<keyword evidence="6" id="KW-0256">Endoplasmic reticulum</keyword>
<protein>
    <recommendedName>
        <fullName evidence="10">intramembrane prenyl-peptidase Rce1</fullName>
        <ecNumber evidence="10">3.4.26.1</ecNumber>
    </recommendedName>
</protein>
<name>A0A9R0JVP8_SPIOL</name>
<proteinExistence type="inferred from homology"/>
<evidence type="ECO:0000256" key="5">
    <source>
        <dbReference type="ARBA" id="ARBA00022801"/>
    </source>
</evidence>
<evidence type="ECO:0000256" key="4">
    <source>
        <dbReference type="ARBA" id="ARBA00022692"/>
    </source>
</evidence>
<evidence type="ECO:0000256" key="3">
    <source>
        <dbReference type="ARBA" id="ARBA00022670"/>
    </source>
</evidence>
<feature type="transmembrane region" description="Helical" evidence="11">
    <location>
        <begin position="59"/>
        <end position="78"/>
    </location>
</feature>
<feature type="transmembrane region" description="Helical" evidence="11">
    <location>
        <begin position="20"/>
        <end position="38"/>
    </location>
</feature>
<dbReference type="GO" id="GO:0071586">
    <property type="term" value="P:CAAX-box protein processing"/>
    <property type="evidence" value="ECO:0007669"/>
    <property type="project" value="InterPro"/>
</dbReference>
<keyword evidence="4 11" id="KW-0812">Transmembrane</keyword>
<dbReference type="Proteomes" id="UP000813463">
    <property type="component" value="Chromosome 4"/>
</dbReference>
<evidence type="ECO:0000313" key="13">
    <source>
        <dbReference type="Proteomes" id="UP000813463"/>
    </source>
</evidence>